<dbReference type="EMBL" id="KB020430">
    <property type="protein sequence ID" value="ELA37531.1"/>
    <property type="molecule type" value="Genomic_DNA"/>
</dbReference>
<dbReference type="STRING" id="1213859.L2GGY9"/>
<reference evidence="1" key="1">
    <citation type="submission" date="2012-08" db="EMBL/GenBank/DDBJ databases">
        <title>Genome analysis of Colletotrichum orbiculare and Colletotrichum fructicola.</title>
        <authorList>
            <person name="Gan P.H.P."/>
            <person name="Ikeda K."/>
            <person name="Irieda H."/>
            <person name="Narusaka M."/>
            <person name="O'Connell R.J."/>
            <person name="Narusaka Y."/>
            <person name="Takano Y."/>
            <person name="Kubo Y."/>
            <person name="Shirasu K."/>
        </authorList>
    </citation>
    <scope>NUCLEOTIDE SEQUENCE</scope>
    <source>
        <strain evidence="1">Nara gc5</strain>
    </source>
</reference>
<sequence length="548" mass="62180">MSYNIVHGSNNGGTLAIVPASLVTQTVEKANDLFRPNFSVQFPGKRRRFRGMAITTWEQEKKGNEFSETMQLACAKWNFDYAQPFSDTQRPKPKPAEFKGNPDQLFRDLGIAATVEPPNDVGGRLPCTLFMVVSRNMLQRPAGFENIWGVLVKVLVGDNKCGTPVSTSLVDLTFAFSLLKGFNDREDINNLTASFKELNSVMDSEMDEDNSAQVSTELTGIMQRSGDSTFLDIPLMDKPKAKSIPIKCPIGDKYRAALSRLTMRVQKATIEDVTFQLNKKEKPSAKTIRNAIYNRPDVCNLSLAIQFPRLAYAMERAEDNGFELPINWETFKAYVCSVKTPEPRQYDGCFPEEWEEYIQIIIDEMSRLTELKNAAEKAYYDNRMYDSGYNGPKSLLVLADRPCGAKWLKIFAERELDPNRFESTWIHGGMSKVEKQKAMDWFGDFYDDAGNYRKKTRILFSTYRLCSTELDGLKVACWMVKFTVIRNYGTLAQATARIDRLGQKLPPIILTFESPDHPMEKMTMALRDRQAKLFGSNGTLGQVAGWKY</sequence>
<dbReference type="InterPro" id="IPR027417">
    <property type="entry name" value="P-loop_NTPase"/>
</dbReference>
<accession>L2GGY9</accession>
<gene>
    <name evidence="1" type="ORF">CGGC5_15441</name>
</gene>
<dbReference type="Gene3D" id="3.40.50.300">
    <property type="entry name" value="P-loop containing nucleotide triphosphate hydrolases"/>
    <property type="match status" value="1"/>
</dbReference>
<protein>
    <submittedName>
        <fullName evidence="1">Uncharacterized protein</fullName>
    </submittedName>
</protein>
<organism evidence="1">
    <name type="scientific">Colletotrichum fructicola (strain Nara gc5)</name>
    <name type="common">Anthracnose fungus</name>
    <name type="synonym">Colletotrichum gloeosporioides (strain Nara gc5)</name>
    <dbReference type="NCBI Taxonomy" id="1213859"/>
    <lineage>
        <taxon>Eukaryota</taxon>
        <taxon>Fungi</taxon>
        <taxon>Dikarya</taxon>
        <taxon>Ascomycota</taxon>
        <taxon>Pezizomycotina</taxon>
        <taxon>Sordariomycetes</taxon>
        <taxon>Hypocreomycetidae</taxon>
        <taxon>Glomerellales</taxon>
        <taxon>Glomerellaceae</taxon>
        <taxon>Colletotrichum</taxon>
        <taxon>Colletotrichum gloeosporioides species complex</taxon>
    </lineage>
</organism>
<name>L2GGY9_COLFN</name>
<evidence type="ECO:0000313" key="1">
    <source>
        <dbReference type="EMBL" id="ELA37531.1"/>
    </source>
</evidence>
<dbReference type="HOGENOM" id="CLU_496959_0_0_1"/>
<proteinExistence type="predicted"/>
<dbReference type="AlphaFoldDB" id="L2GGY9"/>
<dbReference type="SUPFAM" id="SSF52540">
    <property type="entry name" value="P-loop containing nucleoside triphosphate hydrolases"/>
    <property type="match status" value="1"/>
</dbReference>